<comment type="caution">
    <text evidence="2">The sequence shown here is derived from an EMBL/GenBank/DDBJ whole genome shotgun (WGS) entry which is preliminary data.</text>
</comment>
<organism evidence="2 3">
    <name type="scientific">Parelaphostrongylus tenuis</name>
    <name type="common">Meningeal worm</name>
    <dbReference type="NCBI Taxonomy" id="148309"/>
    <lineage>
        <taxon>Eukaryota</taxon>
        <taxon>Metazoa</taxon>
        <taxon>Ecdysozoa</taxon>
        <taxon>Nematoda</taxon>
        <taxon>Chromadorea</taxon>
        <taxon>Rhabditida</taxon>
        <taxon>Rhabditina</taxon>
        <taxon>Rhabditomorpha</taxon>
        <taxon>Strongyloidea</taxon>
        <taxon>Metastrongylidae</taxon>
        <taxon>Parelaphostrongylus</taxon>
    </lineage>
</organism>
<evidence type="ECO:0000256" key="1">
    <source>
        <dbReference type="SAM" id="MobiDB-lite"/>
    </source>
</evidence>
<feature type="compositionally biased region" description="Polar residues" evidence="1">
    <location>
        <begin position="56"/>
        <end position="70"/>
    </location>
</feature>
<feature type="region of interest" description="Disordered" evidence="1">
    <location>
        <begin position="48"/>
        <end position="72"/>
    </location>
</feature>
<dbReference type="EMBL" id="JAHQIW010004068">
    <property type="protein sequence ID" value="KAJ1360975.1"/>
    <property type="molecule type" value="Genomic_DNA"/>
</dbReference>
<accession>A0AAD5MLZ5</accession>
<protein>
    <submittedName>
        <fullName evidence="2">Uncharacterized protein</fullName>
    </submittedName>
</protein>
<sequence length="116" mass="13167">MTSIYSGKPVHEFPSFQKITSSNRRNSDCITNDKLGYRIGSLMRKADNKVAKGDLSDSSPESKMLSTTRPKTCPMSLPAELSWASRWRDSTRECDHLQKIPTTKAEIHSQVDYSWI</sequence>
<evidence type="ECO:0000313" key="2">
    <source>
        <dbReference type="EMBL" id="KAJ1360975.1"/>
    </source>
</evidence>
<dbReference type="AlphaFoldDB" id="A0AAD5MLZ5"/>
<dbReference type="Proteomes" id="UP001196413">
    <property type="component" value="Unassembled WGS sequence"/>
</dbReference>
<keyword evidence="3" id="KW-1185">Reference proteome</keyword>
<proteinExistence type="predicted"/>
<evidence type="ECO:0000313" key="3">
    <source>
        <dbReference type="Proteomes" id="UP001196413"/>
    </source>
</evidence>
<gene>
    <name evidence="2" type="ORF">KIN20_020116</name>
</gene>
<reference evidence="2" key="1">
    <citation type="submission" date="2021-06" db="EMBL/GenBank/DDBJ databases">
        <title>Parelaphostrongylus tenuis whole genome reference sequence.</title>
        <authorList>
            <person name="Garwood T.J."/>
            <person name="Larsen P.A."/>
            <person name="Fountain-Jones N.M."/>
            <person name="Garbe J.R."/>
            <person name="Macchietto M.G."/>
            <person name="Kania S.A."/>
            <person name="Gerhold R.W."/>
            <person name="Richards J.E."/>
            <person name="Wolf T.M."/>
        </authorList>
    </citation>
    <scope>NUCLEOTIDE SEQUENCE</scope>
    <source>
        <strain evidence="2">MNPRO001-30</strain>
        <tissue evidence="2">Meninges</tissue>
    </source>
</reference>
<name>A0AAD5MLZ5_PARTN</name>